<evidence type="ECO:0000313" key="8">
    <source>
        <dbReference type="Proteomes" id="UP000770661"/>
    </source>
</evidence>
<keyword evidence="5 6" id="KW-0456">Lyase</keyword>
<dbReference type="GO" id="GO:0016831">
    <property type="term" value="F:carboxy-lyase activity"/>
    <property type="evidence" value="ECO:0007669"/>
    <property type="project" value="UniProtKB-KW"/>
</dbReference>
<dbReference type="PANTHER" id="PTHR45677:SF8">
    <property type="entry name" value="CYSTEINE SULFINIC ACID DECARBOXYLASE"/>
    <property type="match status" value="1"/>
</dbReference>
<dbReference type="SUPFAM" id="SSF53383">
    <property type="entry name" value="PLP-dependent transferases"/>
    <property type="match status" value="1"/>
</dbReference>
<comment type="cofactor">
    <cofactor evidence="1 6">
        <name>pyridoxal 5'-phosphate</name>
        <dbReference type="ChEBI" id="CHEBI:597326"/>
    </cofactor>
</comment>
<evidence type="ECO:0000256" key="5">
    <source>
        <dbReference type="ARBA" id="ARBA00023239"/>
    </source>
</evidence>
<sequence>MTFKKRGDPPPLGSDPLSEKFYDEGFENWVLASVGGAAIFSNSHKSFLSGIHRADSITWNAHKLLCVPLQCSLLLIKDQVGTSLRPSCSLPYLLASLSLLFISSSHSSFSILCQLLP</sequence>
<proteinExistence type="inferred from homology"/>
<dbReference type="EMBL" id="JACEEZ010017815">
    <property type="protein sequence ID" value="KAG0717306.1"/>
    <property type="molecule type" value="Genomic_DNA"/>
</dbReference>
<evidence type="ECO:0000256" key="1">
    <source>
        <dbReference type="ARBA" id="ARBA00001933"/>
    </source>
</evidence>
<keyword evidence="8" id="KW-1185">Reference proteome</keyword>
<accession>A0A8J4Y4S9</accession>
<dbReference type="GO" id="GO:0030170">
    <property type="term" value="F:pyridoxal phosphate binding"/>
    <property type="evidence" value="ECO:0007669"/>
    <property type="project" value="InterPro"/>
</dbReference>
<dbReference type="InterPro" id="IPR002129">
    <property type="entry name" value="PyrdxlP-dep_de-COase"/>
</dbReference>
<dbReference type="GO" id="GO:0019752">
    <property type="term" value="P:carboxylic acid metabolic process"/>
    <property type="evidence" value="ECO:0007669"/>
    <property type="project" value="InterPro"/>
</dbReference>
<evidence type="ECO:0000313" key="7">
    <source>
        <dbReference type="EMBL" id="KAG0717306.1"/>
    </source>
</evidence>
<keyword evidence="4 6" id="KW-0663">Pyridoxal phosphate</keyword>
<dbReference type="InterPro" id="IPR015424">
    <property type="entry name" value="PyrdxlP-dep_Trfase"/>
</dbReference>
<keyword evidence="3" id="KW-0210">Decarboxylase</keyword>
<dbReference type="Gene3D" id="3.40.640.10">
    <property type="entry name" value="Type I PLP-dependent aspartate aminotransferase-like (Major domain)"/>
    <property type="match status" value="1"/>
</dbReference>
<organism evidence="7 8">
    <name type="scientific">Chionoecetes opilio</name>
    <name type="common">Atlantic snow crab</name>
    <name type="synonym">Cancer opilio</name>
    <dbReference type="NCBI Taxonomy" id="41210"/>
    <lineage>
        <taxon>Eukaryota</taxon>
        <taxon>Metazoa</taxon>
        <taxon>Ecdysozoa</taxon>
        <taxon>Arthropoda</taxon>
        <taxon>Crustacea</taxon>
        <taxon>Multicrustacea</taxon>
        <taxon>Malacostraca</taxon>
        <taxon>Eumalacostraca</taxon>
        <taxon>Eucarida</taxon>
        <taxon>Decapoda</taxon>
        <taxon>Pleocyemata</taxon>
        <taxon>Brachyura</taxon>
        <taxon>Eubrachyura</taxon>
        <taxon>Majoidea</taxon>
        <taxon>Majidae</taxon>
        <taxon>Chionoecetes</taxon>
    </lineage>
</organism>
<evidence type="ECO:0000256" key="3">
    <source>
        <dbReference type="ARBA" id="ARBA00022793"/>
    </source>
</evidence>
<dbReference type="GO" id="GO:0005737">
    <property type="term" value="C:cytoplasm"/>
    <property type="evidence" value="ECO:0007669"/>
    <property type="project" value="TreeGrafter"/>
</dbReference>
<dbReference type="InterPro" id="IPR021115">
    <property type="entry name" value="Pyridoxal-P_BS"/>
</dbReference>
<dbReference type="AlphaFoldDB" id="A0A8J4Y4S9"/>
<dbReference type="InterPro" id="IPR015421">
    <property type="entry name" value="PyrdxlP-dep_Trfase_major"/>
</dbReference>
<evidence type="ECO:0000256" key="6">
    <source>
        <dbReference type="RuleBase" id="RU000382"/>
    </source>
</evidence>
<evidence type="ECO:0000256" key="4">
    <source>
        <dbReference type="ARBA" id="ARBA00022898"/>
    </source>
</evidence>
<comment type="caution">
    <text evidence="7">The sequence shown here is derived from an EMBL/GenBank/DDBJ whole genome shotgun (WGS) entry which is preliminary data.</text>
</comment>
<dbReference type="Proteomes" id="UP000770661">
    <property type="component" value="Unassembled WGS sequence"/>
</dbReference>
<gene>
    <name evidence="7" type="primary">Gadl1_2</name>
    <name evidence="7" type="ORF">GWK47_008095</name>
</gene>
<protein>
    <submittedName>
        <fullName evidence="7">Acidic amino acid decarboxylase GADL1</fullName>
    </submittedName>
</protein>
<evidence type="ECO:0000256" key="2">
    <source>
        <dbReference type="ARBA" id="ARBA00009533"/>
    </source>
</evidence>
<dbReference type="Pfam" id="PF00282">
    <property type="entry name" value="Pyridoxal_deC"/>
    <property type="match status" value="1"/>
</dbReference>
<dbReference type="PROSITE" id="PS00392">
    <property type="entry name" value="DDC_GAD_HDC_YDC"/>
    <property type="match status" value="1"/>
</dbReference>
<reference evidence="7" key="1">
    <citation type="submission" date="2020-07" db="EMBL/GenBank/DDBJ databases">
        <title>The High-quality genome of the commercially important snow crab, Chionoecetes opilio.</title>
        <authorList>
            <person name="Jeong J.-H."/>
            <person name="Ryu S."/>
        </authorList>
    </citation>
    <scope>NUCLEOTIDE SEQUENCE</scope>
    <source>
        <strain evidence="7">MADBK_172401_WGS</strain>
        <tissue evidence="7">Digestive gland</tissue>
    </source>
</reference>
<comment type="similarity">
    <text evidence="2 6">Belongs to the group II decarboxylase family.</text>
</comment>
<dbReference type="OrthoDB" id="392571at2759"/>
<dbReference type="PANTHER" id="PTHR45677">
    <property type="entry name" value="GLUTAMATE DECARBOXYLASE-RELATED"/>
    <property type="match status" value="1"/>
</dbReference>
<name>A0A8J4Y4S9_CHIOP</name>